<feature type="transmembrane region" description="Helical" evidence="1">
    <location>
        <begin position="52"/>
        <end position="71"/>
    </location>
</feature>
<keyword evidence="1" id="KW-1133">Transmembrane helix</keyword>
<evidence type="ECO:0000313" key="2">
    <source>
        <dbReference type="EMBL" id="KZP20465.1"/>
    </source>
</evidence>
<gene>
    <name evidence="2" type="ORF">FIBSPDRAFT_932172</name>
</gene>
<feature type="transmembrane region" description="Helical" evidence="1">
    <location>
        <begin position="83"/>
        <end position="109"/>
    </location>
</feature>
<evidence type="ECO:0000313" key="3">
    <source>
        <dbReference type="Proteomes" id="UP000076532"/>
    </source>
</evidence>
<dbReference type="Proteomes" id="UP000076532">
    <property type="component" value="Unassembled WGS sequence"/>
</dbReference>
<dbReference type="EMBL" id="KV417554">
    <property type="protein sequence ID" value="KZP20465.1"/>
    <property type="molecule type" value="Genomic_DNA"/>
</dbReference>
<keyword evidence="1" id="KW-0812">Transmembrane</keyword>
<protein>
    <submittedName>
        <fullName evidence="2">Uncharacterized protein</fullName>
    </submittedName>
</protein>
<dbReference type="AlphaFoldDB" id="A0A166J3C8"/>
<feature type="transmembrane region" description="Helical" evidence="1">
    <location>
        <begin position="115"/>
        <end position="142"/>
    </location>
</feature>
<accession>A0A166J3C8</accession>
<keyword evidence="1" id="KW-0472">Membrane</keyword>
<keyword evidence="3" id="KW-1185">Reference proteome</keyword>
<proteinExistence type="predicted"/>
<dbReference type="STRING" id="436010.A0A166J3C8"/>
<evidence type="ECO:0000256" key="1">
    <source>
        <dbReference type="SAM" id="Phobius"/>
    </source>
</evidence>
<sequence length="196" mass="21265">MDSTDSEKLKDTQGSYFDRSATVARSNFERFETAYARPLITFSVDAFHAHPWMSTFGAIFVSLWATTFLATCATLSSSPVVSFLGMAVLVFASVSFLFFVLTMVTMTLIGVPSLILLLTTSIMILAVSLVILALILSTYIIARLILLLHSEGSMGLSAWIAETKAMLFGGHVRSKDTVEGSYVLVDGEVNAKVEGK</sequence>
<dbReference type="OrthoDB" id="3159957at2759"/>
<name>A0A166J3C8_9AGAM</name>
<organism evidence="2 3">
    <name type="scientific">Athelia psychrophila</name>
    <dbReference type="NCBI Taxonomy" id="1759441"/>
    <lineage>
        <taxon>Eukaryota</taxon>
        <taxon>Fungi</taxon>
        <taxon>Dikarya</taxon>
        <taxon>Basidiomycota</taxon>
        <taxon>Agaricomycotina</taxon>
        <taxon>Agaricomycetes</taxon>
        <taxon>Agaricomycetidae</taxon>
        <taxon>Atheliales</taxon>
        <taxon>Atheliaceae</taxon>
        <taxon>Athelia</taxon>
    </lineage>
</organism>
<reference evidence="2 3" key="1">
    <citation type="journal article" date="2016" name="Mol. Biol. Evol.">
        <title>Comparative Genomics of Early-Diverging Mushroom-Forming Fungi Provides Insights into the Origins of Lignocellulose Decay Capabilities.</title>
        <authorList>
            <person name="Nagy L.G."/>
            <person name="Riley R."/>
            <person name="Tritt A."/>
            <person name="Adam C."/>
            <person name="Daum C."/>
            <person name="Floudas D."/>
            <person name="Sun H."/>
            <person name="Yadav J.S."/>
            <person name="Pangilinan J."/>
            <person name="Larsson K.H."/>
            <person name="Matsuura K."/>
            <person name="Barry K."/>
            <person name="Labutti K."/>
            <person name="Kuo R."/>
            <person name="Ohm R.A."/>
            <person name="Bhattacharya S.S."/>
            <person name="Shirouzu T."/>
            <person name="Yoshinaga Y."/>
            <person name="Martin F.M."/>
            <person name="Grigoriev I.V."/>
            <person name="Hibbett D.S."/>
        </authorList>
    </citation>
    <scope>NUCLEOTIDE SEQUENCE [LARGE SCALE GENOMIC DNA]</scope>
    <source>
        <strain evidence="2 3">CBS 109695</strain>
    </source>
</reference>